<gene>
    <name evidence="5" type="ORF">SGADD02_02293</name>
</gene>
<organism evidence="5 6">
    <name type="scientific">Streptococcus gallolyticus</name>
    <dbReference type="NCBI Taxonomy" id="315405"/>
    <lineage>
        <taxon>Bacteria</taxon>
        <taxon>Bacillati</taxon>
        <taxon>Bacillota</taxon>
        <taxon>Bacilli</taxon>
        <taxon>Lactobacillales</taxon>
        <taxon>Streptococcaceae</taxon>
        <taxon>Streptococcus</taxon>
    </lineage>
</organism>
<dbReference type="InterPro" id="IPR015927">
    <property type="entry name" value="Peptidase_S24_S26A/B/C"/>
</dbReference>
<accession>A0A139MCC2</accession>
<evidence type="ECO:0000259" key="4">
    <source>
        <dbReference type="Pfam" id="PF00717"/>
    </source>
</evidence>
<dbReference type="PANTHER" id="PTHR40661:SF1">
    <property type="entry name" value="HTH CRO_C1-TYPE DOMAIN-CONTAINING PROTEIN"/>
    <property type="match status" value="1"/>
</dbReference>
<keyword evidence="2" id="KW-0238">DNA-binding</keyword>
<feature type="domain" description="Peptidase S24/S26A/S26B/S26C" evidence="4">
    <location>
        <begin position="1"/>
        <end position="72"/>
    </location>
</feature>
<protein>
    <submittedName>
        <fullName evidence="5">Pleiotropic regulator</fullName>
    </submittedName>
</protein>
<dbReference type="PANTHER" id="PTHR40661">
    <property type="match status" value="1"/>
</dbReference>
<evidence type="ECO:0000313" key="6">
    <source>
        <dbReference type="Proteomes" id="UP000070198"/>
    </source>
</evidence>
<dbReference type="AlphaFoldDB" id="A0A139MCC2"/>
<evidence type="ECO:0000313" key="5">
    <source>
        <dbReference type="EMBL" id="KXT61259.1"/>
    </source>
</evidence>
<keyword evidence="1" id="KW-0805">Transcription regulation</keyword>
<dbReference type="InterPro" id="IPR039418">
    <property type="entry name" value="LexA-like"/>
</dbReference>
<dbReference type="Gene3D" id="2.10.109.10">
    <property type="entry name" value="Umud Fragment, subunit A"/>
    <property type="match status" value="1"/>
</dbReference>
<sequence>MEPTYLNGEVVLIKQTGFDYDGAIYAVDWDGQTYIKKVYREEDGLRLVSLNKHYADKFAPYDENPRIIGKIVGNFMPLEV</sequence>
<name>A0A139MCC2_9STRE</name>
<evidence type="ECO:0000256" key="1">
    <source>
        <dbReference type="ARBA" id="ARBA00023015"/>
    </source>
</evidence>
<keyword evidence="3" id="KW-0804">Transcription</keyword>
<dbReference type="SUPFAM" id="SSF51306">
    <property type="entry name" value="LexA/Signal peptidase"/>
    <property type="match status" value="1"/>
</dbReference>
<dbReference type="Proteomes" id="UP000070198">
    <property type="component" value="Unassembled WGS sequence"/>
</dbReference>
<reference evidence="5 6" key="1">
    <citation type="submission" date="2016-01" db="EMBL/GenBank/DDBJ databases">
        <title>Highly variable Streptococcus oralis are common among viridans streptococci isolated from primates.</title>
        <authorList>
            <person name="Denapaite D."/>
            <person name="Rieger M."/>
            <person name="Koendgen S."/>
            <person name="Brueckner R."/>
            <person name="Ochigava I."/>
            <person name="Kappeler P."/>
            <person name="Maetz-Rensing K."/>
            <person name="Leendertz F."/>
            <person name="Hakenbeck R."/>
        </authorList>
    </citation>
    <scope>NUCLEOTIDE SEQUENCE [LARGE SCALE GENOMIC DNA]</scope>
    <source>
        <strain evidence="5 6">DD02</strain>
    </source>
</reference>
<evidence type="ECO:0000256" key="3">
    <source>
        <dbReference type="ARBA" id="ARBA00023163"/>
    </source>
</evidence>
<comment type="caution">
    <text evidence="5">The sequence shown here is derived from an EMBL/GenBank/DDBJ whole genome shotgun (WGS) entry which is preliminary data.</text>
</comment>
<dbReference type="InterPro" id="IPR036286">
    <property type="entry name" value="LexA/Signal_pep-like_sf"/>
</dbReference>
<dbReference type="PATRIC" id="fig|315405.11.peg.2752"/>
<proteinExistence type="predicted"/>
<dbReference type="Pfam" id="PF00717">
    <property type="entry name" value="Peptidase_S24"/>
    <property type="match status" value="1"/>
</dbReference>
<dbReference type="EMBL" id="LQOF01000562">
    <property type="protein sequence ID" value="KXT61259.1"/>
    <property type="molecule type" value="Genomic_DNA"/>
</dbReference>
<dbReference type="GO" id="GO:0003677">
    <property type="term" value="F:DNA binding"/>
    <property type="evidence" value="ECO:0007669"/>
    <property type="project" value="UniProtKB-KW"/>
</dbReference>
<evidence type="ECO:0000256" key="2">
    <source>
        <dbReference type="ARBA" id="ARBA00023125"/>
    </source>
</evidence>
<dbReference type="CDD" id="cd06529">
    <property type="entry name" value="S24_LexA-like"/>
    <property type="match status" value="1"/>
</dbReference>